<comment type="similarity">
    <text evidence="1">Belongs to the HIBADH-related family.</text>
</comment>
<dbReference type="InterPro" id="IPR036291">
    <property type="entry name" value="NAD(P)-bd_dom_sf"/>
</dbReference>
<proteinExistence type="inferred from homology"/>
<name>A0A5N5ZUK5_9ACTN</name>
<dbReference type="Gene3D" id="1.10.1040.10">
    <property type="entry name" value="N-(1-d-carboxylethyl)-l-norvaline Dehydrogenase, domain 2"/>
    <property type="match status" value="1"/>
</dbReference>
<dbReference type="PIRSF" id="PIRSF000103">
    <property type="entry name" value="HIBADH"/>
    <property type="match status" value="1"/>
</dbReference>
<gene>
    <name evidence="6" type="ORF">FH607_027780</name>
</gene>
<reference evidence="6" key="1">
    <citation type="submission" date="2019-10" db="EMBL/GenBank/DDBJ databases">
        <title>Nonomuraea sp. nov., isolated from Phyllanthus amarus.</title>
        <authorList>
            <person name="Klykleung N."/>
            <person name="Tanasupawat S."/>
        </authorList>
    </citation>
    <scope>NUCLEOTIDE SEQUENCE [LARGE SCALE GENOMIC DNA]</scope>
    <source>
        <strain evidence="6">3MP-10</strain>
    </source>
</reference>
<comment type="caution">
    <text evidence="6">The sequence shown here is derived from an EMBL/GenBank/DDBJ whole genome shotgun (WGS) entry which is preliminary data.</text>
</comment>
<dbReference type="OrthoDB" id="9135493at2"/>
<feature type="domain" description="6-phosphogluconate dehydrogenase NADP-binding" evidence="4">
    <location>
        <begin position="28"/>
        <end position="173"/>
    </location>
</feature>
<evidence type="ECO:0000259" key="5">
    <source>
        <dbReference type="Pfam" id="PF21761"/>
    </source>
</evidence>
<dbReference type="Pfam" id="PF21761">
    <property type="entry name" value="RedAm-like_C"/>
    <property type="match status" value="1"/>
</dbReference>
<dbReference type="PANTHER" id="PTHR43580:SF2">
    <property type="entry name" value="CYTOKINE-LIKE NUCLEAR FACTOR N-PAC"/>
    <property type="match status" value="1"/>
</dbReference>
<feature type="compositionally biased region" description="Low complexity" evidence="3">
    <location>
        <begin position="1"/>
        <end position="18"/>
    </location>
</feature>
<dbReference type="InterPro" id="IPR048666">
    <property type="entry name" value="RedAm-like_C"/>
</dbReference>
<dbReference type="SUPFAM" id="SSF51735">
    <property type="entry name" value="NAD(P)-binding Rossmann-fold domains"/>
    <property type="match status" value="1"/>
</dbReference>
<protein>
    <submittedName>
        <fullName evidence="6">NAD(P)-dependent oxidoreductase</fullName>
    </submittedName>
</protein>
<accession>A0A5N5ZUK5</accession>
<sequence>MTNTPSVSASSPAVARAAEPGEHRPRSLSLLGLGAMGTALARTWLAAGHRVTVWNRTPARAEPLRALGATVAGSAAEAVAANDLVVLCLLDDASVGETLAGAELAGRDLVNLTTSTPADARVWADRAQAAGARFLDGGIMAVPPMIGVPEAGGYVFYSGSAELFAAHQEILAVPAGARYVGEDAGLAALHDVALLSAMSGMFAGITHAFALVREADVDLGGFSGLLADWLVAMARVAVTEDQHAQKAEQGEDQGDVASNLAMQVAGNATLLRTAEQQGVSAELLTPYMELMERAVAEGHGDRDGSVLVELLTAH</sequence>
<evidence type="ECO:0000256" key="1">
    <source>
        <dbReference type="ARBA" id="ARBA00009080"/>
    </source>
</evidence>
<dbReference type="Pfam" id="PF03446">
    <property type="entry name" value="NAD_binding_2"/>
    <property type="match status" value="1"/>
</dbReference>
<dbReference type="PANTHER" id="PTHR43580">
    <property type="entry name" value="OXIDOREDUCTASE GLYR1-RELATED"/>
    <property type="match status" value="1"/>
</dbReference>
<dbReference type="AlphaFoldDB" id="A0A5N5ZUK5"/>
<keyword evidence="2" id="KW-0560">Oxidoreductase</keyword>
<dbReference type="EMBL" id="VDLY02000023">
    <property type="protein sequence ID" value="KAB8160184.1"/>
    <property type="molecule type" value="Genomic_DNA"/>
</dbReference>
<dbReference type="InterPro" id="IPR006115">
    <property type="entry name" value="6PGDH_NADP-bd"/>
</dbReference>
<dbReference type="Proteomes" id="UP000314251">
    <property type="component" value="Unassembled WGS sequence"/>
</dbReference>
<evidence type="ECO:0000313" key="7">
    <source>
        <dbReference type="Proteomes" id="UP000314251"/>
    </source>
</evidence>
<dbReference type="GO" id="GO:0016491">
    <property type="term" value="F:oxidoreductase activity"/>
    <property type="evidence" value="ECO:0007669"/>
    <property type="project" value="UniProtKB-KW"/>
</dbReference>
<evidence type="ECO:0000259" key="4">
    <source>
        <dbReference type="Pfam" id="PF03446"/>
    </source>
</evidence>
<organism evidence="6 7">
    <name type="scientific">Streptomyces mimosae</name>
    <dbReference type="NCBI Taxonomy" id="2586635"/>
    <lineage>
        <taxon>Bacteria</taxon>
        <taxon>Bacillati</taxon>
        <taxon>Actinomycetota</taxon>
        <taxon>Actinomycetes</taxon>
        <taxon>Kitasatosporales</taxon>
        <taxon>Streptomycetaceae</taxon>
        <taxon>Streptomyces</taxon>
    </lineage>
</organism>
<dbReference type="GO" id="GO:0050661">
    <property type="term" value="F:NADP binding"/>
    <property type="evidence" value="ECO:0007669"/>
    <property type="project" value="InterPro"/>
</dbReference>
<feature type="domain" description="NADPH-dependent reductive aminase-like C-terminal" evidence="5">
    <location>
        <begin position="183"/>
        <end position="312"/>
    </location>
</feature>
<dbReference type="InterPro" id="IPR013328">
    <property type="entry name" value="6PGD_dom2"/>
</dbReference>
<dbReference type="InterPro" id="IPR051265">
    <property type="entry name" value="HIBADH-related_NP60_sf"/>
</dbReference>
<feature type="region of interest" description="Disordered" evidence="3">
    <location>
        <begin position="1"/>
        <end position="21"/>
    </location>
</feature>
<dbReference type="InterPro" id="IPR015815">
    <property type="entry name" value="HIBADH-related"/>
</dbReference>
<evidence type="ECO:0000313" key="6">
    <source>
        <dbReference type="EMBL" id="KAB8160184.1"/>
    </source>
</evidence>
<dbReference type="Gene3D" id="3.40.50.720">
    <property type="entry name" value="NAD(P)-binding Rossmann-like Domain"/>
    <property type="match status" value="1"/>
</dbReference>
<evidence type="ECO:0000256" key="2">
    <source>
        <dbReference type="ARBA" id="ARBA00023002"/>
    </source>
</evidence>
<keyword evidence="7" id="KW-1185">Reference proteome</keyword>
<evidence type="ECO:0000256" key="3">
    <source>
        <dbReference type="SAM" id="MobiDB-lite"/>
    </source>
</evidence>